<keyword evidence="6" id="KW-1185">Reference proteome</keyword>
<keyword evidence="3" id="KW-0378">Hydrolase</keyword>
<dbReference type="PROSITE" id="PS00893">
    <property type="entry name" value="NUDIX_BOX"/>
    <property type="match status" value="1"/>
</dbReference>
<sequence length="350" mass="39035">MSVLNSLSHVNNMIRSLPKLSLLFFSARKPHYLATAQRFISQGRTPTSRVKIGVATTVSIRSKSTSTISSAIVSETAAGDQVQKINLLTSTDDNYGGVTVELDQPMDSTTFISTLRASVSHWKQLGKKGVWIKLPIHLASLVEDLVKEGFWYHHAEPNYLMLVYWIPDSPSTIPPNATHRVGVGSFVMNEKKEVLVVQENNGLFQGSGVWKFPTGVVDQGEDICVAAVREVKEETGVDSEFMEVLAFRQSHNSFFEKSDLFFVCMLRPLSFNIQTQTLEILDAQWMPFEEYVAQPFVQRSELLKYINDTCLAKMGGQYSGFCPVSTSSNFSDQKNYLYLNAGTLKSSNSS</sequence>
<proteinExistence type="inferred from homology"/>
<evidence type="ECO:0000313" key="6">
    <source>
        <dbReference type="Proteomes" id="UP001189624"/>
    </source>
</evidence>
<evidence type="ECO:0000256" key="1">
    <source>
        <dbReference type="ARBA" id="ARBA00005582"/>
    </source>
</evidence>
<reference evidence="5" key="1">
    <citation type="submission" date="2023-10" db="EMBL/GenBank/DDBJ databases">
        <authorList>
            <person name="Domelevo Entfellner J.-B."/>
        </authorList>
    </citation>
    <scope>NUCLEOTIDE SEQUENCE</scope>
</reference>
<dbReference type="PRINTS" id="PR01356">
    <property type="entry name" value="GFGPROTEIN"/>
</dbReference>
<dbReference type="GO" id="GO:0047631">
    <property type="term" value="F:ADP-ribose diphosphatase activity"/>
    <property type="evidence" value="ECO:0007669"/>
    <property type="project" value="TreeGrafter"/>
</dbReference>
<organism evidence="5 6">
    <name type="scientific">Sphenostylis stenocarpa</name>
    <dbReference type="NCBI Taxonomy" id="92480"/>
    <lineage>
        <taxon>Eukaryota</taxon>
        <taxon>Viridiplantae</taxon>
        <taxon>Streptophyta</taxon>
        <taxon>Embryophyta</taxon>
        <taxon>Tracheophyta</taxon>
        <taxon>Spermatophyta</taxon>
        <taxon>Magnoliopsida</taxon>
        <taxon>eudicotyledons</taxon>
        <taxon>Gunneridae</taxon>
        <taxon>Pentapetalae</taxon>
        <taxon>rosids</taxon>
        <taxon>fabids</taxon>
        <taxon>Fabales</taxon>
        <taxon>Fabaceae</taxon>
        <taxon>Papilionoideae</taxon>
        <taxon>50 kb inversion clade</taxon>
        <taxon>NPAAA clade</taxon>
        <taxon>indigoferoid/millettioid clade</taxon>
        <taxon>Phaseoleae</taxon>
        <taxon>Sphenostylis</taxon>
    </lineage>
</organism>
<dbReference type="PANTHER" id="PTHR13994">
    <property type="entry name" value="NUDIX HYDROLASE RELATED"/>
    <property type="match status" value="1"/>
</dbReference>
<dbReference type="Gene3D" id="3.90.79.10">
    <property type="entry name" value="Nucleoside Triphosphate Pyrophosphohydrolase"/>
    <property type="match status" value="1"/>
</dbReference>
<accession>A0AA86SJY1</accession>
<dbReference type="Pfam" id="PF18290">
    <property type="entry name" value="Nudix_hydro"/>
    <property type="match status" value="1"/>
</dbReference>
<evidence type="ECO:0000256" key="3">
    <source>
        <dbReference type="ARBA" id="ARBA00022801"/>
    </source>
</evidence>
<dbReference type="InterPro" id="IPR020084">
    <property type="entry name" value="NUDIX_hydrolase_CS"/>
</dbReference>
<dbReference type="GO" id="GO:0051287">
    <property type="term" value="F:NAD binding"/>
    <property type="evidence" value="ECO:0007669"/>
    <property type="project" value="TreeGrafter"/>
</dbReference>
<dbReference type="GO" id="GO:0035529">
    <property type="term" value="F:NADH pyrophosphatase activity"/>
    <property type="evidence" value="ECO:0007669"/>
    <property type="project" value="TreeGrafter"/>
</dbReference>
<dbReference type="FunFam" id="3.90.79.10:FF:000015">
    <property type="entry name" value="Nudix hydrolase 8"/>
    <property type="match status" value="1"/>
</dbReference>
<dbReference type="InterPro" id="IPR003293">
    <property type="entry name" value="Nudix_hydrolase6-like"/>
</dbReference>
<dbReference type="CDD" id="cd04670">
    <property type="entry name" value="NUDIX_ASFGF2_Nudt6"/>
    <property type="match status" value="1"/>
</dbReference>
<dbReference type="Proteomes" id="UP001189624">
    <property type="component" value="Chromosome 6"/>
</dbReference>
<dbReference type="Gene3D" id="3.40.630.30">
    <property type="match status" value="1"/>
</dbReference>
<protein>
    <recommendedName>
        <fullName evidence="4">Nudix hydrolase domain-containing protein</fullName>
    </recommendedName>
</protein>
<dbReference type="PROSITE" id="PS51462">
    <property type="entry name" value="NUDIX"/>
    <property type="match status" value="1"/>
</dbReference>
<dbReference type="InterPro" id="IPR040618">
    <property type="entry name" value="Pre-Nudix"/>
</dbReference>
<dbReference type="InterPro" id="IPR000086">
    <property type="entry name" value="NUDIX_hydrolase_dom"/>
</dbReference>
<dbReference type="AlphaFoldDB" id="A0AA86SJY1"/>
<dbReference type="Pfam" id="PF00293">
    <property type="entry name" value="NUDIX"/>
    <property type="match status" value="1"/>
</dbReference>
<evidence type="ECO:0000259" key="4">
    <source>
        <dbReference type="PROSITE" id="PS51462"/>
    </source>
</evidence>
<gene>
    <name evidence="5" type="ORF">AYBTSS11_LOCUS19388</name>
</gene>
<keyword evidence="2" id="KW-0479">Metal-binding</keyword>
<dbReference type="PANTHER" id="PTHR13994:SF29">
    <property type="entry name" value="NUDIX HYDROLASE 2"/>
    <property type="match status" value="1"/>
</dbReference>
<comment type="similarity">
    <text evidence="1">Belongs to the Nudix hydrolase family.</text>
</comment>
<evidence type="ECO:0000256" key="2">
    <source>
        <dbReference type="ARBA" id="ARBA00022723"/>
    </source>
</evidence>
<dbReference type="Gramene" id="rna-AYBTSS11_LOCUS19388">
    <property type="protein sequence ID" value="CAJ1962704.1"/>
    <property type="gene ID" value="gene-AYBTSS11_LOCUS19388"/>
</dbReference>
<dbReference type="InterPro" id="IPR015797">
    <property type="entry name" value="NUDIX_hydrolase-like_dom_sf"/>
</dbReference>
<dbReference type="SUPFAM" id="SSF55811">
    <property type="entry name" value="Nudix"/>
    <property type="match status" value="1"/>
</dbReference>
<feature type="domain" description="Nudix hydrolase" evidence="4">
    <location>
        <begin position="178"/>
        <end position="310"/>
    </location>
</feature>
<evidence type="ECO:0000313" key="5">
    <source>
        <dbReference type="EMBL" id="CAJ1962704.1"/>
    </source>
</evidence>
<dbReference type="GO" id="GO:0046872">
    <property type="term" value="F:metal ion binding"/>
    <property type="evidence" value="ECO:0007669"/>
    <property type="project" value="UniProtKB-KW"/>
</dbReference>
<name>A0AA86SJY1_9FABA</name>
<dbReference type="FunFam" id="3.40.630.30:FF:000016">
    <property type="entry name" value="nudix hydrolase 2"/>
    <property type="match status" value="1"/>
</dbReference>
<dbReference type="EMBL" id="OY731403">
    <property type="protein sequence ID" value="CAJ1962704.1"/>
    <property type="molecule type" value="Genomic_DNA"/>
</dbReference>